<dbReference type="Proteomes" id="UP000255165">
    <property type="component" value="Unassembled WGS sequence"/>
</dbReference>
<evidence type="ECO:0000313" key="2">
    <source>
        <dbReference type="Proteomes" id="UP000255165"/>
    </source>
</evidence>
<reference evidence="2" key="1">
    <citation type="submission" date="2018-06" db="EMBL/GenBank/DDBJ databases">
        <authorList>
            <person name="Feng T."/>
            <person name="Jeon C.O."/>
        </authorList>
    </citation>
    <scope>NUCLEOTIDE SEQUENCE [LARGE SCALE GENOMIC DNA]</scope>
    <source>
        <strain evidence="2">S23</strain>
    </source>
</reference>
<dbReference type="RefSeq" id="WP_115215206.1">
    <property type="nucleotide sequence ID" value="NZ_QKWJ01000064.1"/>
</dbReference>
<evidence type="ECO:0000313" key="1">
    <source>
        <dbReference type="EMBL" id="RDK06391.1"/>
    </source>
</evidence>
<gene>
    <name evidence="1" type="ORF">DN412_31740</name>
</gene>
<dbReference type="AlphaFoldDB" id="A0A370NLD8"/>
<protein>
    <recommendedName>
        <fullName evidence="3">ATPase</fullName>
    </recommendedName>
</protein>
<name>A0A370NLD8_9BURK</name>
<proteinExistence type="predicted"/>
<comment type="caution">
    <text evidence="1">The sequence shown here is derived from an EMBL/GenBank/DDBJ whole genome shotgun (WGS) entry which is preliminary data.</text>
</comment>
<dbReference type="InterPro" id="IPR047706">
    <property type="entry name" value="BCAM0308-like"/>
</dbReference>
<accession>A0A370NLD8</accession>
<dbReference type="NCBIfam" id="NF040826">
    <property type="entry name" value="lxa_BCAM0308"/>
    <property type="match status" value="1"/>
</dbReference>
<sequence>MKVRAQSIKVRPVRWHPFPVEHMPDRYKQPAAAPAVASCTVCHAVFMRGHWQWRAVPPGAATLVCSACQRIADKIPAGRVALNGVFAAAHRAEILALVRHREGQFRAQHPMERVMATESDEQGTVVTTTGLHLARDIGNAIHHAYRGTLTIDYSNAETQLNVHWHRA</sequence>
<evidence type="ECO:0008006" key="3">
    <source>
        <dbReference type="Google" id="ProtNLM"/>
    </source>
</evidence>
<dbReference type="EMBL" id="QKWJ01000064">
    <property type="protein sequence ID" value="RDK06391.1"/>
    <property type="molecule type" value="Genomic_DNA"/>
</dbReference>
<organism evidence="1 2">
    <name type="scientific">Cupriavidus lacunae</name>
    <dbReference type="NCBI Taxonomy" id="2666307"/>
    <lineage>
        <taxon>Bacteria</taxon>
        <taxon>Pseudomonadati</taxon>
        <taxon>Pseudomonadota</taxon>
        <taxon>Betaproteobacteria</taxon>
        <taxon>Burkholderiales</taxon>
        <taxon>Burkholderiaceae</taxon>
        <taxon>Cupriavidus</taxon>
    </lineage>
</organism>
<keyword evidence="2" id="KW-1185">Reference proteome</keyword>